<organism evidence="4 5">
    <name type="scientific">Candidatus Egerieisoma faecipullorum</name>
    <dbReference type="NCBI Taxonomy" id="2840963"/>
    <lineage>
        <taxon>Bacteria</taxon>
        <taxon>Bacillati</taxon>
        <taxon>Bacillota</taxon>
        <taxon>Clostridia</taxon>
        <taxon>Eubacteriales</taxon>
        <taxon>Clostridiaceae</taxon>
        <taxon>Clostridiaceae incertae sedis</taxon>
        <taxon>Candidatus Egerieisoma</taxon>
    </lineage>
</organism>
<feature type="signal peptide" evidence="3">
    <location>
        <begin position="1"/>
        <end position="17"/>
    </location>
</feature>
<feature type="region of interest" description="Disordered" evidence="1">
    <location>
        <begin position="200"/>
        <end position="238"/>
    </location>
</feature>
<reference evidence="4" key="1">
    <citation type="submission" date="2020-10" db="EMBL/GenBank/DDBJ databases">
        <authorList>
            <person name="Gilroy R."/>
        </authorList>
    </citation>
    <scope>NUCLEOTIDE SEQUENCE</scope>
    <source>
        <strain evidence="4">CHK195-4489</strain>
    </source>
</reference>
<sequence>TALAFCLLLGGLSVSGATNLFDPENAFDELYMKEVDDRPGVFTNSTEEEGISTGSETFYVPGLTKNYTFSGHVKILDIGSEAWTGVRLIVGNDLTGRCSLLITKEWGVRFEFKGFNMNDQLWDSTRLRLAKDTEFDFEVTRAGNQVSLKLNGTEEGTIEIPEEYDAFDEDDDYNLGFEAAQCWFEVSNIAVYCEEAEANITPEPTPGETSAPSETPAASESPATAAETPSAAAPSAQEETGGISPVVIIVCVVAAVAVIAVIIVLTRKKK</sequence>
<feature type="transmembrane region" description="Helical" evidence="2">
    <location>
        <begin position="243"/>
        <end position="265"/>
    </location>
</feature>
<feature type="non-terminal residue" evidence="4">
    <location>
        <position position="1"/>
    </location>
</feature>
<dbReference type="AlphaFoldDB" id="A0A9D1I5T6"/>
<evidence type="ECO:0000313" key="4">
    <source>
        <dbReference type="EMBL" id="HIU28691.1"/>
    </source>
</evidence>
<evidence type="ECO:0000313" key="5">
    <source>
        <dbReference type="Proteomes" id="UP000824089"/>
    </source>
</evidence>
<dbReference type="EMBL" id="DVMM01000004">
    <property type="protein sequence ID" value="HIU28691.1"/>
    <property type="molecule type" value="Genomic_DNA"/>
</dbReference>
<proteinExistence type="predicted"/>
<accession>A0A9D1I5T6</accession>
<evidence type="ECO:0000256" key="3">
    <source>
        <dbReference type="SAM" id="SignalP"/>
    </source>
</evidence>
<name>A0A9D1I5T6_9CLOT</name>
<evidence type="ECO:0000256" key="2">
    <source>
        <dbReference type="SAM" id="Phobius"/>
    </source>
</evidence>
<keyword evidence="2" id="KW-1133">Transmembrane helix</keyword>
<protein>
    <recommendedName>
        <fullName evidence="6">Galectin</fullName>
    </recommendedName>
</protein>
<feature type="chain" id="PRO_5038781394" description="Galectin" evidence="3">
    <location>
        <begin position="18"/>
        <end position="270"/>
    </location>
</feature>
<keyword evidence="3" id="KW-0732">Signal</keyword>
<reference evidence="4" key="2">
    <citation type="journal article" date="2021" name="PeerJ">
        <title>Extensive microbial diversity within the chicken gut microbiome revealed by metagenomics and culture.</title>
        <authorList>
            <person name="Gilroy R."/>
            <person name="Ravi A."/>
            <person name="Getino M."/>
            <person name="Pursley I."/>
            <person name="Horton D.L."/>
            <person name="Alikhan N.F."/>
            <person name="Baker D."/>
            <person name="Gharbi K."/>
            <person name="Hall N."/>
            <person name="Watson M."/>
            <person name="Adriaenssens E.M."/>
            <person name="Foster-Nyarko E."/>
            <person name="Jarju S."/>
            <person name="Secka A."/>
            <person name="Antonio M."/>
            <person name="Oren A."/>
            <person name="Chaudhuri R.R."/>
            <person name="La Ragione R."/>
            <person name="Hildebrand F."/>
            <person name="Pallen M.J."/>
        </authorList>
    </citation>
    <scope>NUCLEOTIDE SEQUENCE</scope>
    <source>
        <strain evidence="4">CHK195-4489</strain>
    </source>
</reference>
<keyword evidence="2" id="KW-0472">Membrane</keyword>
<evidence type="ECO:0000256" key="1">
    <source>
        <dbReference type="SAM" id="MobiDB-lite"/>
    </source>
</evidence>
<comment type="caution">
    <text evidence="4">The sequence shown here is derived from an EMBL/GenBank/DDBJ whole genome shotgun (WGS) entry which is preliminary data.</text>
</comment>
<feature type="compositionally biased region" description="Low complexity" evidence="1">
    <location>
        <begin position="208"/>
        <end position="238"/>
    </location>
</feature>
<evidence type="ECO:0008006" key="6">
    <source>
        <dbReference type="Google" id="ProtNLM"/>
    </source>
</evidence>
<keyword evidence="2" id="KW-0812">Transmembrane</keyword>
<gene>
    <name evidence="4" type="ORF">IAD50_00160</name>
</gene>
<dbReference type="Proteomes" id="UP000824089">
    <property type="component" value="Unassembled WGS sequence"/>
</dbReference>